<dbReference type="InterPro" id="IPR051828">
    <property type="entry name" value="HAD-like_hydrolase_domain"/>
</dbReference>
<reference evidence="1" key="1">
    <citation type="submission" date="2020-05" db="EMBL/GenBank/DDBJ databases">
        <authorList>
            <person name="Chiriac C."/>
            <person name="Salcher M."/>
            <person name="Ghai R."/>
            <person name="Kavagutti S V."/>
        </authorList>
    </citation>
    <scope>NUCLEOTIDE SEQUENCE</scope>
</reference>
<proteinExistence type="predicted"/>
<protein>
    <submittedName>
        <fullName evidence="1">Unannotated protein</fullName>
    </submittedName>
</protein>
<dbReference type="InterPro" id="IPR036412">
    <property type="entry name" value="HAD-like_sf"/>
</dbReference>
<dbReference type="Pfam" id="PF00702">
    <property type="entry name" value="Hydrolase"/>
    <property type="match status" value="1"/>
</dbReference>
<dbReference type="SUPFAM" id="SSF56784">
    <property type="entry name" value="HAD-like"/>
    <property type="match status" value="1"/>
</dbReference>
<dbReference type="EMBL" id="CAFBRX010000226">
    <property type="protein sequence ID" value="CAB5135291.1"/>
    <property type="molecule type" value="Genomic_DNA"/>
</dbReference>
<dbReference type="PANTHER" id="PTHR46191">
    <property type="match status" value="1"/>
</dbReference>
<dbReference type="Gene3D" id="3.40.50.1000">
    <property type="entry name" value="HAD superfamily/HAD-like"/>
    <property type="match status" value="1"/>
</dbReference>
<dbReference type="PANTHER" id="PTHR46191:SF2">
    <property type="entry name" value="HALOACID DEHALOGENASE-LIKE HYDROLASE DOMAIN-CONTAINING PROTEIN 3"/>
    <property type="match status" value="1"/>
</dbReference>
<dbReference type="InterPro" id="IPR023214">
    <property type="entry name" value="HAD_sf"/>
</dbReference>
<dbReference type="SFLD" id="SFLDG01129">
    <property type="entry name" value="C1.5:_HAD__Beta-PGM__Phosphata"/>
    <property type="match status" value="1"/>
</dbReference>
<evidence type="ECO:0000313" key="1">
    <source>
        <dbReference type="EMBL" id="CAB5135291.1"/>
    </source>
</evidence>
<organism evidence="1">
    <name type="scientific">freshwater metagenome</name>
    <dbReference type="NCBI Taxonomy" id="449393"/>
    <lineage>
        <taxon>unclassified sequences</taxon>
        <taxon>metagenomes</taxon>
        <taxon>ecological metagenomes</taxon>
    </lineage>
</organism>
<accession>A0A6J7W582</accession>
<dbReference type="AlphaFoldDB" id="A0A6J7W582"/>
<name>A0A6J7W582_9ZZZZ</name>
<gene>
    <name evidence="1" type="ORF">UFOPK4422_01596</name>
</gene>
<dbReference type="SFLD" id="SFLDS00003">
    <property type="entry name" value="Haloacid_Dehalogenase"/>
    <property type="match status" value="1"/>
</dbReference>
<sequence>MDHPTWAEGDLAEGLGGTHGEGLEEVFSAAHTLRVRLFTPVSGATTGKNLRKRVTPDDSPTLKGVSALQIGTHEIDAVLFDAGGIFVIPDPNVLAPLLSYYGASSELSAYHRAHFWAMAAKSAAQSGESDWSAYNLAYVESVGVPAHDRAEAARALDRSRSAYIWRWPLQDSVQALRGLYDRGVPIGVVSNASGQIEDILSRSGVCQVGPGAGVPVRIVVDSFLVGVAKPDPRIFDFGLAALTDIDRSRVAYVGDSVTMDIAGARNAGLVPVLLDPYDDHAGSDFYRVRSLLELLA</sequence>